<comment type="caution">
    <text evidence="1">The sequence shown here is derived from an EMBL/GenBank/DDBJ whole genome shotgun (WGS) entry which is preliminary data.</text>
</comment>
<gene>
    <name evidence="1" type="ORF">WKI47_22355</name>
</gene>
<evidence type="ECO:0000313" key="1">
    <source>
        <dbReference type="EMBL" id="MEJ8306662.1"/>
    </source>
</evidence>
<name>A0ACC6PID4_9BACL</name>
<protein>
    <submittedName>
        <fullName evidence="1">DUF3383 family protein</fullName>
    </submittedName>
</protein>
<reference evidence="1" key="1">
    <citation type="submission" date="2024-03" db="EMBL/GenBank/DDBJ databases">
        <title>Whole genome sequecning of epiphytes from Marcgravia umbellata leaves.</title>
        <authorList>
            <person name="Kumar G."/>
            <person name="Savka M.A."/>
        </authorList>
    </citation>
    <scope>NUCLEOTIDE SEQUENCE</scope>
    <source>
        <strain evidence="1">RIT_BL5</strain>
    </source>
</reference>
<sequence>MAIKDVTVIIDVERPTPLLGFGKPLILGSSTEGKPYKTYNLDSLDGVKADYGVGTEEYKAAAAIYAQGDHAPKEIAIAQRKNGTEPETIDQVLARVWGEDFYFLTATTTDDAEVDAIAAYVDLENYRQFFTRSDDPVRIAAFKAKLYKRSTMFEHDDIVKYPEAALIGRCGSAPVGSLTWKGKTLAGIQPMDINGTELKAIHDRGAITYVTKAGDNVTSEGKTVSGDFIDSIHGQDYIKYSIEYEVQKLFNRAEKVPYTNAGIAQIESKVRTVLQRAAKQGLIDIVDNIPQYGTTFKSRANSDAAEIAARTYTGGEFWYREAGAIHDSIIRGQVRISA</sequence>
<organism evidence="1 2">
    <name type="scientific">Saccharibacillus sacchari</name>
    <dbReference type="NCBI Taxonomy" id="456493"/>
    <lineage>
        <taxon>Bacteria</taxon>
        <taxon>Bacillati</taxon>
        <taxon>Bacillota</taxon>
        <taxon>Bacilli</taxon>
        <taxon>Bacillales</taxon>
        <taxon>Paenibacillaceae</taxon>
        <taxon>Saccharibacillus</taxon>
    </lineage>
</organism>
<evidence type="ECO:0000313" key="2">
    <source>
        <dbReference type="Proteomes" id="UP001380953"/>
    </source>
</evidence>
<accession>A0ACC6PID4</accession>
<proteinExistence type="predicted"/>
<keyword evidence="2" id="KW-1185">Reference proteome</keyword>
<dbReference type="Proteomes" id="UP001380953">
    <property type="component" value="Unassembled WGS sequence"/>
</dbReference>
<dbReference type="EMBL" id="JBBKAR010000056">
    <property type="protein sequence ID" value="MEJ8306662.1"/>
    <property type="molecule type" value="Genomic_DNA"/>
</dbReference>